<feature type="transmembrane region" description="Helical" evidence="1">
    <location>
        <begin position="47"/>
        <end position="65"/>
    </location>
</feature>
<feature type="non-terminal residue" evidence="2">
    <location>
        <position position="1"/>
    </location>
</feature>
<feature type="transmembrane region" description="Helical" evidence="1">
    <location>
        <begin position="71"/>
        <end position="90"/>
    </location>
</feature>
<sequence>IVVLGIPLIDTGYTIVRRILARKSPVWGDRGHFHHRLLDAGWGKRRVAVFYWVISAFLGILALNLNTSSKLYTMVGIAILLGGAILWLTYRPKSS</sequence>
<reference evidence="2 3" key="1">
    <citation type="journal article" date="2015" name="Nature">
        <title>rRNA introns, odd ribosomes, and small enigmatic genomes across a large radiation of phyla.</title>
        <authorList>
            <person name="Brown C.T."/>
            <person name="Hug L.A."/>
            <person name="Thomas B.C."/>
            <person name="Sharon I."/>
            <person name="Castelle C.J."/>
            <person name="Singh A."/>
            <person name="Wilkins M.J."/>
            <person name="Williams K.H."/>
            <person name="Banfield J.F."/>
        </authorList>
    </citation>
    <scope>NUCLEOTIDE SEQUENCE [LARGE SCALE GENOMIC DNA]</scope>
</reference>
<dbReference type="STRING" id="1618589.UX25_C0048G0018"/>
<gene>
    <name evidence="2" type="ORF">UX25_C0048G0018</name>
</gene>
<keyword evidence="1" id="KW-0812">Transmembrane</keyword>
<dbReference type="Proteomes" id="UP000034922">
    <property type="component" value="Unassembled WGS sequence"/>
</dbReference>
<dbReference type="EMBL" id="LCLM01000048">
    <property type="protein sequence ID" value="KKU16001.1"/>
    <property type="molecule type" value="Genomic_DNA"/>
</dbReference>
<keyword evidence="1" id="KW-0472">Membrane</keyword>
<accession>A0A0G1N5W7</accession>
<dbReference type="GO" id="GO:0016740">
    <property type="term" value="F:transferase activity"/>
    <property type="evidence" value="ECO:0007669"/>
    <property type="project" value="UniProtKB-KW"/>
</dbReference>
<name>A0A0G1N5W7_9BACT</name>
<evidence type="ECO:0000313" key="2">
    <source>
        <dbReference type="EMBL" id="KKU16001.1"/>
    </source>
</evidence>
<dbReference type="AlphaFoldDB" id="A0A0G1N5W7"/>
<comment type="caution">
    <text evidence="2">The sequence shown here is derived from an EMBL/GenBank/DDBJ whole genome shotgun (WGS) entry which is preliminary data.</text>
</comment>
<evidence type="ECO:0000256" key="1">
    <source>
        <dbReference type="SAM" id="Phobius"/>
    </source>
</evidence>
<evidence type="ECO:0000313" key="3">
    <source>
        <dbReference type="Proteomes" id="UP000034922"/>
    </source>
</evidence>
<organism evidence="2 3">
    <name type="scientific">Candidatus Woesebacteria bacterium GW2011_GWC2_45_9</name>
    <dbReference type="NCBI Taxonomy" id="1618589"/>
    <lineage>
        <taxon>Bacteria</taxon>
        <taxon>Candidatus Woeseibacteriota</taxon>
    </lineage>
</organism>
<proteinExistence type="predicted"/>
<keyword evidence="1" id="KW-1133">Transmembrane helix</keyword>
<keyword evidence="2" id="KW-0808">Transferase</keyword>
<protein>
    <submittedName>
        <fullName evidence="2">Glycosyl transferase, family 4</fullName>
    </submittedName>
</protein>